<evidence type="ECO:0000256" key="1">
    <source>
        <dbReference type="ARBA" id="ARBA00004141"/>
    </source>
</evidence>
<feature type="domain" description="Major facilitator superfamily (MFS) profile" evidence="7">
    <location>
        <begin position="30"/>
        <end position="534"/>
    </location>
</feature>
<dbReference type="SUPFAM" id="SSF103473">
    <property type="entry name" value="MFS general substrate transporter"/>
    <property type="match status" value="1"/>
</dbReference>
<keyword evidence="4 6" id="KW-0472">Membrane</keyword>
<proteinExistence type="predicted"/>
<evidence type="ECO:0000259" key="7">
    <source>
        <dbReference type="PROSITE" id="PS50850"/>
    </source>
</evidence>
<evidence type="ECO:0000313" key="8">
    <source>
        <dbReference type="EMBL" id="KDR72689.1"/>
    </source>
</evidence>
<dbReference type="Gene3D" id="1.20.1250.20">
    <property type="entry name" value="MFS general substrate transporter like domains"/>
    <property type="match status" value="2"/>
</dbReference>
<gene>
    <name evidence="8" type="ORF">GALMADRAFT_228968</name>
</gene>
<dbReference type="InterPro" id="IPR005828">
    <property type="entry name" value="MFS_sugar_transport-like"/>
</dbReference>
<dbReference type="Pfam" id="PF00083">
    <property type="entry name" value="Sugar_tr"/>
    <property type="match status" value="2"/>
</dbReference>
<name>A0A067SYB8_GALM3</name>
<evidence type="ECO:0000256" key="4">
    <source>
        <dbReference type="ARBA" id="ARBA00023136"/>
    </source>
</evidence>
<dbReference type="CDD" id="cd17364">
    <property type="entry name" value="MFS_PhT"/>
    <property type="match status" value="1"/>
</dbReference>
<dbReference type="InterPro" id="IPR005829">
    <property type="entry name" value="Sugar_transporter_CS"/>
</dbReference>
<dbReference type="InterPro" id="IPR020846">
    <property type="entry name" value="MFS_dom"/>
</dbReference>
<feature type="region of interest" description="Disordered" evidence="5">
    <location>
        <begin position="538"/>
        <end position="561"/>
    </location>
</feature>
<dbReference type="PROSITE" id="PS50850">
    <property type="entry name" value="MFS"/>
    <property type="match status" value="1"/>
</dbReference>
<dbReference type="STRING" id="685588.A0A067SYB8"/>
<accession>A0A067SYB8</accession>
<evidence type="ECO:0000256" key="3">
    <source>
        <dbReference type="ARBA" id="ARBA00022989"/>
    </source>
</evidence>
<evidence type="ECO:0000313" key="9">
    <source>
        <dbReference type="Proteomes" id="UP000027222"/>
    </source>
</evidence>
<feature type="transmembrane region" description="Helical" evidence="6">
    <location>
        <begin position="110"/>
        <end position="127"/>
    </location>
</feature>
<feature type="transmembrane region" description="Helical" evidence="6">
    <location>
        <begin position="220"/>
        <end position="241"/>
    </location>
</feature>
<dbReference type="EMBL" id="KL142388">
    <property type="protein sequence ID" value="KDR72689.1"/>
    <property type="molecule type" value="Genomic_DNA"/>
</dbReference>
<evidence type="ECO:0000256" key="2">
    <source>
        <dbReference type="ARBA" id="ARBA00022692"/>
    </source>
</evidence>
<feature type="transmembrane region" description="Helical" evidence="6">
    <location>
        <begin position="398"/>
        <end position="417"/>
    </location>
</feature>
<dbReference type="Proteomes" id="UP000027222">
    <property type="component" value="Unassembled WGS sequence"/>
</dbReference>
<feature type="transmembrane region" description="Helical" evidence="6">
    <location>
        <begin position="133"/>
        <end position="155"/>
    </location>
</feature>
<dbReference type="GO" id="GO:0016020">
    <property type="term" value="C:membrane"/>
    <property type="evidence" value="ECO:0007669"/>
    <property type="project" value="UniProtKB-SubCell"/>
</dbReference>
<dbReference type="PROSITE" id="PS00216">
    <property type="entry name" value="SUGAR_TRANSPORT_1"/>
    <property type="match status" value="1"/>
</dbReference>
<organism evidence="8 9">
    <name type="scientific">Galerina marginata (strain CBS 339.88)</name>
    <dbReference type="NCBI Taxonomy" id="685588"/>
    <lineage>
        <taxon>Eukaryota</taxon>
        <taxon>Fungi</taxon>
        <taxon>Dikarya</taxon>
        <taxon>Basidiomycota</taxon>
        <taxon>Agaricomycotina</taxon>
        <taxon>Agaricomycetes</taxon>
        <taxon>Agaricomycetidae</taxon>
        <taxon>Agaricales</taxon>
        <taxon>Agaricineae</taxon>
        <taxon>Strophariaceae</taxon>
        <taxon>Galerina</taxon>
    </lineage>
</organism>
<reference evidence="9" key="1">
    <citation type="journal article" date="2014" name="Proc. Natl. Acad. Sci. U.S.A.">
        <title>Extensive sampling of basidiomycete genomes demonstrates inadequacy of the white-rot/brown-rot paradigm for wood decay fungi.</title>
        <authorList>
            <person name="Riley R."/>
            <person name="Salamov A.A."/>
            <person name="Brown D.W."/>
            <person name="Nagy L.G."/>
            <person name="Floudas D."/>
            <person name="Held B.W."/>
            <person name="Levasseur A."/>
            <person name="Lombard V."/>
            <person name="Morin E."/>
            <person name="Otillar R."/>
            <person name="Lindquist E.A."/>
            <person name="Sun H."/>
            <person name="LaButti K.M."/>
            <person name="Schmutz J."/>
            <person name="Jabbour D."/>
            <person name="Luo H."/>
            <person name="Baker S.E."/>
            <person name="Pisabarro A.G."/>
            <person name="Walton J.D."/>
            <person name="Blanchette R.A."/>
            <person name="Henrissat B."/>
            <person name="Martin F."/>
            <person name="Cullen D."/>
            <person name="Hibbett D.S."/>
            <person name="Grigoriev I.V."/>
        </authorList>
    </citation>
    <scope>NUCLEOTIDE SEQUENCE [LARGE SCALE GENOMIC DNA]</scope>
    <source>
        <strain evidence="9">CBS 339.88</strain>
    </source>
</reference>
<protein>
    <recommendedName>
        <fullName evidence="7">Major facilitator superfamily (MFS) profile domain-containing protein</fullName>
    </recommendedName>
</protein>
<dbReference type="InterPro" id="IPR036259">
    <property type="entry name" value="MFS_trans_sf"/>
</dbReference>
<dbReference type="PANTHER" id="PTHR24064">
    <property type="entry name" value="SOLUTE CARRIER FAMILY 22 MEMBER"/>
    <property type="match status" value="1"/>
</dbReference>
<feature type="transmembrane region" description="Helical" evidence="6">
    <location>
        <begin position="360"/>
        <end position="386"/>
    </location>
</feature>
<evidence type="ECO:0000256" key="5">
    <source>
        <dbReference type="SAM" id="MobiDB-lite"/>
    </source>
</evidence>
<keyword evidence="2 6" id="KW-0812">Transmembrane</keyword>
<dbReference type="HOGENOM" id="CLU_001265_46_14_1"/>
<feature type="transmembrane region" description="Helical" evidence="6">
    <location>
        <begin position="30"/>
        <end position="60"/>
    </location>
</feature>
<dbReference type="OrthoDB" id="433512at2759"/>
<comment type="subcellular location">
    <subcellularLocation>
        <location evidence="1">Membrane</location>
        <topology evidence="1">Multi-pass membrane protein</topology>
    </subcellularLocation>
</comment>
<feature type="transmembrane region" description="Helical" evidence="6">
    <location>
        <begin position="80"/>
        <end position="101"/>
    </location>
</feature>
<keyword evidence="3 6" id="KW-1133">Transmembrane helix</keyword>
<sequence>MTSAYSLGQRRTAALAEVDNAKYTWFHFRVCAVAGIGFFTDAYDIFSIGIASTMLGYVYGRCDHTTVDPTVSSLTTTQDLALKVATPIGTVIGQIMFGWLADKFGRRKMYGIELMIIIFATIAQVVLPRGSFNIIGALTAFRFIMGIGIGGGYPLSAVMSSEFASTAIRGRMMTSVFSCQGWGSLASAIVAFVLTNAFKNSILNSIQNSDSSSAIPSIDVMWRLLIGLGVIPGCFALYFRLTIPESPRFTMDIQGNIRQASRDIKSIFGGTEYIPVSEDDEETIQRLDIPTASWEDLRSYFGQLKNFKVLFGAAYSWFALDIAFYCLNLNMPIILQAISFGRPNSYDDSKSSCSGLTEGVFHSLLSSCFGNLIVSAAALVPGYWVSFLLIDSWGRKPIQLMGFIMLTILFMIMGFAYDSLRGTLKAKAAFAFLYCLANFFQNFGPNTTTFLIPGEIFPTRYRSTAYGICAASGKLGAVVAQIGFNRIQVNQAIKNDPTTSTENGAIESVKKILQLIAFFMLSGVLSTLLLPETKGQSLEDLSNEEEQTSYELLPTHTEAGS</sequence>
<dbReference type="GO" id="GO:0022857">
    <property type="term" value="F:transmembrane transporter activity"/>
    <property type="evidence" value="ECO:0007669"/>
    <property type="project" value="InterPro"/>
</dbReference>
<keyword evidence="9" id="KW-1185">Reference proteome</keyword>
<dbReference type="AlphaFoldDB" id="A0A067SYB8"/>
<feature type="transmembrane region" description="Helical" evidence="6">
    <location>
        <begin position="176"/>
        <end position="198"/>
    </location>
</feature>
<evidence type="ECO:0000256" key="6">
    <source>
        <dbReference type="SAM" id="Phobius"/>
    </source>
</evidence>